<comment type="function">
    <text evidence="5">Catalyzes two reactions in de novo purine nucleotide biosynthesis. Catalyzes the breakdown of 5-aminoimidazole- (N-succinylocarboxamide) ribotide (SAICAR or 2-[5-amino-1-(5-phospho-beta-D-ribosyl)imidazole-4-carboxamido]succinate) to 5-aminoimidazole-4-carboxamide ribotide (AICAR or 5-amino-1-(5-phospho-beta-D-ribosyl)imidazole-4-carboxamide) and fumarate, and of adenylosuccinate (ADS or N(6)-(1,2-dicarboxyethyl)-AMP) to adenosine monophosphate (AMP) and fumarate.</text>
</comment>
<keyword evidence="4 8" id="KW-0456">Lyase</keyword>
<dbReference type="GO" id="GO:0004018">
    <property type="term" value="F:N6-(1,2-dicarboxyethyl)AMP AMP-lyase (fumarate-forming) activity"/>
    <property type="evidence" value="ECO:0007669"/>
    <property type="project" value="InterPro"/>
</dbReference>
<gene>
    <name evidence="8" type="ORF">EV640_101264</name>
</gene>
<dbReference type="InterPro" id="IPR013539">
    <property type="entry name" value="PurB_C"/>
</dbReference>
<protein>
    <submittedName>
        <fullName evidence="8">Adenylosuccinate lyase</fullName>
    </submittedName>
</protein>
<evidence type="ECO:0000256" key="2">
    <source>
        <dbReference type="ARBA" id="ARBA00004734"/>
    </source>
</evidence>
<comment type="pathway">
    <text evidence="2">Purine metabolism; AMP biosynthesis via de novo pathway; AMP from IMP: step 2/2.</text>
</comment>
<evidence type="ECO:0000256" key="4">
    <source>
        <dbReference type="ARBA" id="ARBA00023239"/>
    </source>
</evidence>
<proteinExistence type="predicted"/>
<dbReference type="AlphaFoldDB" id="A0A4R7G7M1"/>
<dbReference type="PANTHER" id="PTHR43411">
    <property type="entry name" value="ADENYLOSUCCINATE LYASE"/>
    <property type="match status" value="1"/>
</dbReference>
<dbReference type="SUPFAM" id="SSF48557">
    <property type="entry name" value="L-aspartase-like"/>
    <property type="match status" value="1"/>
</dbReference>
<dbReference type="GO" id="GO:0006188">
    <property type="term" value="P:IMP biosynthetic process"/>
    <property type="evidence" value="ECO:0007669"/>
    <property type="project" value="InterPro"/>
</dbReference>
<name>A0A4R7G7M1_9MICC</name>
<keyword evidence="3" id="KW-0658">Purine biosynthesis</keyword>
<dbReference type="Gene3D" id="1.10.40.30">
    <property type="entry name" value="Fumarase/aspartase (C-terminal domain)"/>
    <property type="match status" value="1"/>
</dbReference>
<evidence type="ECO:0000256" key="3">
    <source>
        <dbReference type="ARBA" id="ARBA00022755"/>
    </source>
</evidence>
<organism evidence="8 9">
    <name type="scientific">Nesterenkonia aurantiaca</name>
    <dbReference type="NCBI Taxonomy" id="1436010"/>
    <lineage>
        <taxon>Bacteria</taxon>
        <taxon>Bacillati</taxon>
        <taxon>Actinomycetota</taxon>
        <taxon>Actinomycetes</taxon>
        <taxon>Micrococcales</taxon>
        <taxon>Micrococcaceae</taxon>
        <taxon>Nesterenkonia</taxon>
    </lineage>
</organism>
<evidence type="ECO:0000313" key="9">
    <source>
        <dbReference type="Proteomes" id="UP000294506"/>
    </source>
</evidence>
<dbReference type="InterPro" id="IPR008948">
    <property type="entry name" value="L-Aspartase-like"/>
</dbReference>
<evidence type="ECO:0000256" key="1">
    <source>
        <dbReference type="ARBA" id="ARBA00004706"/>
    </source>
</evidence>
<dbReference type="InterPro" id="IPR020557">
    <property type="entry name" value="Fumarate_lyase_CS"/>
</dbReference>
<evidence type="ECO:0000259" key="6">
    <source>
        <dbReference type="Pfam" id="PF00206"/>
    </source>
</evidence>
<evidence type="ECO:0000259" key="7">
    <source>
        <dbReference type="Pfam" id="PF08328"/>
    </source>
</evidence>
<dbReference type="Pfam" id="PF00206">
    <property type="entry name" value="Lyase_1"/>
    <property type="match status" value="1"/>
</dbReference>
<keyword evidence="9" id="KW-1185">Reference proteome</keyword>
<evidence type="ECO:0000313" key="8">
    <source>
        <dbReference type="EMBL" id="TDS87480.1"/>
    </source>
</evidence>
<dbReference type="NCBIfam" id="NF006764">
    <property type="entry name" value="PRK09285.1"/>
    <property type="match status" value="1"/>
</dbReference>
<dbReference type="InterPro" id="IPR024083">
    <property type="entry name" value="Fumarase/histidase_N"/>
</dbReference>
<sequence length="481" mass="52187">MAHSIDSAASTVSPTRVRLADAQPQIALGALDGRYRGAVAPLVDHLSEAALNRHRIHVEVEWFIHLCAEQVLPGLPALTEEQVSGLRGIVTEFGTAQLEELGAIEAQTHHDVKAVEYFIARRLEGLGLSELTPLVHFACTSEDINNLSYALGIRDAVAEVWLPAARTTLEGLATLAQDAAEVPMLSRTHGQPATPTTLGKEVAVFVHRLRRQLRRIESQEFLGKINGATGTYAAHLAAAPEADWPGLAQRFVEKLGLTFNPLTTQIESHDYQAELYADMARFNRILHGLCVDVWSYISIGFFRQIPVAGATGSSTMPHKVNPIRFENAEANLEISNALLDALASTLVESRWQRDLTDSSGQRNIGTAMGHSVLALSNMSKGLNQLDVAAEVIAADLDANWEVLGEAIQTVMRAEAIAGVDSMENPYERLKELTRGRRVDAEKLKEFVTGLGLSKEAEARLAQLTPGGYTGLAAALAEQFGR</sequence>
<dbReference type="Pfam" id="PF08328">
    <property type="entry name" value="ASL_C"/>
    <property type="match status" value="1"/>
</dbReference>
<dbReference type="PRINTS" id="PR00149">
    <property type="entry name" value="FUMRATELYASE"/>
</dbReference>
<feature type="domain" description="Fumarate lyase N-terminal" evidence="6">
    <location>
        <begin position="33"/>
        <end position="328"/>
    </location>
</feature>
<feature type="domain" description="Adenylosuccinate lyase PurB C-terminal" evidence="7">
    <location>
        <begin position="349"/>
        <end position="469"/>
    </location>
</feature>
<dbReference type="InterPro" id="IPR022761">
    <property type="entry name" value="Fumarate_lyase_N"/>
</dbReference>
<dbReference type="InterPro" id="IPR047136">
    <property type="entry name" value="PurB_bact"/>
</dbReference>
<dbReference type="Proteomes" id="UP000294506">
    <property type="component" value="Unassembled WGS sequence"/>
</dbReference>
<comment type="caution">
    <text evidence="8">The sequence shown here is derived from an EMBL/GenBank/DDBJ whole genome shotgun (WGS) entry which is preliminary data.</text>
</comment>
<dbReference type="Gene3D" id="1.10.275.10">
    <property type="entry name" value="Fumarase/aspartase (N-terminal domain)"/>
    <property type="match status" value="1"/>
</dbReference>
<dbReference type="PROSITE" id="PS00163">
    <property type="entry name" value="FUMARATE_LYASES"/>
    <property type="match status" value="1"/>
</dbReference>
<dbReference type="Gene3D" id="1.20.200.10">
    <property type="entry name" value="Fumarase/aspartase (Central domain)"/>
    <property type="match status" value="1"/>
</dbReference>
<dbReference type="InterPro" id="IPR000362">
    <property type="entry name" value="Fumarate_lyase_fam"/>
</dbReference>
<dbReference type="RefSeq" id="WP_133725553.1">
    <property type="nucleotide sequence ID" value="NZ_SOAN01000001.1"/>
</dbReference>
<dbReference type="EMBL" id="SOAN01000001">
    <property type="protein sequence ID" value="TDS87480.1"/>
    <property type="molecule type" value="Genomic_DNA"/>
</dbReference>
<dbReference type="PANTHER" id="PTHR43411:SF1">
    <property type="entry name" value="ADENYLOSUCCINATE LYASE"/>
    <property type="match status" value="1"/>
</dbReference>
<accession>A0A4R7G7M1</accession>
<comment type="pathway">
    <text evidence="1">Purine metabolism; IMP biosynthesis via de novo pathway; 5-amino-1-(5-phospho-D-ribosyl)imidazole-4-carboxamide from 5-amino-1-(5-phospho-D-ribosyl)imidazole-4-carboxylate: step 2/2.</text>
</comment>
<reference evidence="8 9" key="1">
    <citation type="submission" date="2019-03" db="EMBL/GenBank/DDBJ databases">
        <title>Genomic Encyclopedia of Type Strains, Phase III (KMG-III): the genomes of soil and plant-associated and newly described type strains.</title>
        <authorList>
            <person name="Whitman W."/>
        </authorList>
    </citation>
    <scope>NUCLEOTIDE SEQUENCE [LARGE SCALE GENOMIC DNA]</scope>
    <source>
        <strain evidence="8 9">DSM 27373</strain>
    </source>
</reference>
<evidence type="ECO:0000256" key="5">
    <source>
        <dbReference type="ARBA" id="ARBA00025012"/>
    </source>
</evidence>